<evidence type="ECO:0000313" key="11">
    <source>
        <dbReference type="Proteomes" id="UP000015103"/>
    </source>
</evidence>
<keyword evidence="3 8" id="KW-0285">Flavoprotein</keyword>
<dbReference type="InterPro" id="IPR036188">
    <property type="entry name" value="FAD/NAD-bd_sf"/>
</dbReference>
<evidence type="ECO:0000313" key="10">
    <source>
        <dbReference type="EnsemblMetazoa" id="RPRC003238-PA"/>
    </source>
</evidence>
<protein>
    <recommendedName>
        <fullName evidence="8">Flavin-containing monooxygenase</fullName>
        <ecNumber evidence="8">1.-.-.-</ecNumber>
    </recommendedName>
</protein>
<dbReference type="EC" id="1.-.-.-" evidence="8"/>
<keyword evidence="5" id="KW-0521">NADP</keyword>
<accession>R4G8G0</accession>
<dbReference type="EMBL" id="ACPB03027105">
    <property type="status" value="NOT_ANNOTATED_CDS"/>
    <property type="molecule type" value="Genomic_DNA"/>
</dbReference>
<dbReference type="GeneID" id="141452768"/>
<evidence type="ECO:0000256" key="7">
    <source>
        <dbReference type="ARBA" id="ARBA00023033"/>
    </source>
</evidence>
<evidence type="ECO:0000256" key="2">
    <source>
        <dbReference type="ARBA" id="ARBA00009183"/>
    </source>
</evidence>
<dbReference type="PANTHER" id="PTHR23023">
    <property type="entry name" value="DIMETHYLANILINE MONOOXYGENASE"/>
    <property type="match status" value="1"/>
</dbReference>
<evidence type="ECO:0000256" key="3">
    <source>
        <dbReference type="ARBA" id="ARBA00022630"/>
    </source>
</evidence>
<name>R4G8G0_RHOPR</name>
<dbReference type="Pfam" id="PF00743">
    <property type="entry name" value="FMO-like"/>
    <property type="match status" value="2"/>
</dbReference>
<evidence type="ECO:0000256" key="6">
    <source>
        <dbReference type="ARBA" id="ARBA00023002"/>
    </source>
</evidence>
<dbReference type="AlphaFoldDB" id="R4G8G0"/>
<reference evidence="9" key="1">
    <citation type="submission" date="2013-04" db="EMBL/GenBank/DDBJ databases">
        <title>An insight into the transcriptome of the digestive tract of the blood sucking bug, Rhodnius prolixus.</title>
        <authorList>
            <person name="Ribeiro J.M.C."/>
            <person name="Genta F.A."/>
            <person name="Sorgine M.H.F."/>
            <person name="Paiva-Silva G.O."/>
            <person name="Majerowicz D."/>
            <person name="Medeiros M."/>
            <person name="Koerich L."/>
            <person name="Terra W.R."/>
            <person name="Ferreira C."/>
            <person name="Pimentel A.C."/>
            <person name="Bisch P.M."/>
            <person name="Diniz M.M.P."/>
            <person name="Nascimento R."/>
            <person name="Salmon D."/>
            <person name="Silber A.M."/>
            <person name="Alves M."/>
            <person name="Oliveira M.F."/>
            <person name="Gondim K.C."/>
            <person name="Silva Neto M.A.C."/>
            <person name="Atella G.C."/>
            <person name="Araujo H."/>
            <person name="Dias F.S."/>
            <person name="Polycarpo C.R."/>
            <person name="Fampa P."/>
            <person name="Melo A.C."/>
            <person name="Tanaka A.S."/>
            <person name="Balczun C."/>
            <person name="Oliveira J.H.M."/>
            <person name="Goncalves R."/>
            <person name="Lazoski C."/>
            <person name="Pereira M.A."/>
            <person name="Rivera-Pomar R."/>
            <person name="Diambra L."/>
            <person name="Schaub G.A."/>
            <person name="Garcia E.S."/>
            <person name="Azambuja P."/>
            <person name="Braz G.R.C."/>
            <person name="Oliveira P.L."/>
        </authorList>
    </citation>
    <scope>NUCLEOTIDE SEQUENCE</scope>
</reference>
<dbReference type="OMA" id="EYRRPEN"/>
<dbReference type="InterPro" id="IPR020946">
    <property type="entry name" value="Flavin_mOase-like"/>
</dbReference>
<dbReference type="InParanoid" id="R4G8G0"/>
<dbReference type="eggNOG" id="KOG1399">
    <property type="taxonomic scope" value="Eukaryota"/>
</dbReference>
<evidence type="ECO:0000256" key="1">
    <source>
        <dbReference type="ARBA" id="ARBA00001974"/>
    </source>
</evidence>
<comment type="similarity">
    <text evidence="2 8">Belongs to the FMO family.</text>
</comment>
<dbReference type="PRINTS" id="PR00370">
    <property type="entry name" value="FMOXYGENASE"/>
</dbReference>
<keyword evidence="7 8" id="KW-0503">Monooxygenase</keyword>
<keyword evidence="11" id="KW-1185">Reference proteome</keyword>
<dbReference type="GO" id="GO:0004499">
    <property type="term" value="F:N,N-dimethylaniline monooxygenase activity"/>
    <property type="evidence" value="ECO:0007669"/>
    <property type="project" value="InterPro"/>
</dbReference>
<dbReference type="STRING" id="13249.R4G8G0"/>
<evidence type="ECO:0000256" key="5">
    <source>
        <dbReference type="ARBA" id="ARBA00022857"/>
    </source>
</evidence>
<evidence type="ECO:0000256" key="8">
    <source>
        <dbReference type="RuleBase" id="RU361177"/>
    </source>
</evidence>
<dbReference type="FunFam" id="3.50.50.60:FF:000138">
    <property type="entry name" value="Flavin-containing monooxygenase"/>
    <property type="match status" value="1"/>
</dbReference>
<dbReference type="InterPro" id="IPR050346">
    <property type="entry name" value="FMO-like"/>
</dbReference>
<dbReference type="RefSeq" id="XP_073981287.1">
    <property type="nucleotide sequence ID" value="XM_074125186.1"/>
</dbReference>
<dbReference type="InterPro" id="IPR000960">
    <property type="entry name" value="Flavin_mOase"/>
</dbReference>
<dbReference type="EnsemblMetazoa" id="RPRC003238-RA">
    <property type="protein sequence ID" value="RPRC003238-PA"/>
    <property type="gene ID" value="RPRC003238"/>
</dbReference>
<dbReference type="HOGENOM" id="CLU_006909_3_0_1"/>
<dbReference type="RefSeq" id="XP_073981285.1">
    <property type="nucleotide sequence ID" value="XM_074125184.1"/>
</dbReference>
<dbReference type="PIRSF" id="PIRSF000332">
    <property type="entry name" value="FMO"/>
    <property type="match status" value="1"/>
</dbReference>
<organism evidence="9">
    <name type="scientific">Rhodnius prolixus</name>
    <name type="common">Triatomid bug</name>
    <dbReference type="NCBI Taxonomy" id="13249"/>
    <lineage>
        <taxon>Eukaryota</taxon>
        <taxon>Metazoa</taxon>
        <taxon>Ecdysozoa</taxon>
        <taxon>Arthropoda</taxon>
        <taxon>Hexapoda</taxon>
        <taxon>Insecta</taxon>
        <taxon>Pterygota</taxon>
        <taxon>Neoptera</taxon>
        <taxon>Paraneoptera</taxon>
        <taxon>Hemiptera</taxon>
        <taxon>Heteroptera</taxon>
        <taxon>Panheteroptera</taxon>
        <taxon>Cimicomorpha</taxon>
        <taxon>Reduviidae</taxon>
        <taxon>Triatominae</taxon>
        <taxon>Rhodnius</taxon>
    </lineage>
</organism>
<dbReference type="EMBL" id="GAHY01001037">
    <property type="protein sequence ID" value="JAA76473.1"/>
    <property type="molecule type" value="mRNA"/>
</dbReference>
<comment type="cofactor">
    <cofactor evidence="1 8">
        <name>FAD</name>
        <dbReference type="ChEBI" id="CHEBI:57692"/>
    </cofactor>
</comment>
<evidence type="ECO:0000313" key="9">
    <source>
        <dbReference type="EMBL" id="JAA76473.1"/>
    </source>
</evidence>
<dbReference type="Gene3D" id="3.50.50.60">
    <property type="entry name" value="FAD/NAD(P)-binding domain"/>
    <property type="match status" value="2"/>
</dbReference>
<dbReference type="Proteomes" id="UP000015103">
    <property type="component" value="Unassembled WGS sequence"/>
</dbReference>
<dbReference type="GO" id="GO:0050660">
    <property type="term" value="F:flavin adenine dinucleotide binding"/>
    <property type="evidence" value="ECO:0007669"/>
    <property type="project" value="InterPro"/>
</dbReference>
<sequence>MRVAVIGSGPSGLISAKHCLTALKNLKVLHVYEKLPCLGGAWCKDKKHTILYDNLRTNLPTELMEFEGLSYESDDLRSSFVAASVVTKYLIKFADAFELNQFIQYETQVIKVSRLNDEWELIARHIPSHQITKVKYDVIFVCNGHYYVPHIPHFKGLETFKKKKGENNVIHSIKYRRPEIYEGLQVLVIGGGPSAVDISIDVSSEAKYVYLSHHFDELKSVRMPANIIHKPDIDYFHEDGVAFIDNTHSQIDKVILGTGYRYDLDFLDETCGLRIEDNVYVTPLYKQFISISNPTMVLIGLPSRTFIFPLIETQVKCMIQILNGNATLPIGDEMHKERQLNEQNLELKGIPKRKYHTIAGMIKQYMSELIALGNLEPLKEVMYNIYDKNSALRKIDLVDYRNYKFTIIDSENYQVTQILSKEN</sequence>
<dbReference type="VEuPathDB" id="VectorBase:RPRC003238"/>
<dbReference type="RefSeq" id="XP_073981286.1">
    <property type="nucleotide sequence ID" value="XM_074125185.1"/>
</dbReference>
<keyword evidence="4 8" id="KW-0274">FAD</keyword>
<reference evidence="11" key="2">
    <citation type="submission" date="2015-04" db="EMBL/GenBank/DDBJ databases">
        <authorList>
            <person name="Wilson R.K."/>
            <person name="Warren W."/>
            <person name="Dotson E."/>
            <person name="Oliveira P.L."/>
        </authorList>
    </citation>
    <scope>NUCLEOTIDE SEQUENCE</scope>
</reference>
<keyword evidence="6 8" id="KW-0560">Oxidoreductase</keyword>
<dbReference type="SUPFAM" id="SSF51905">
    <property type="entry name" value="FAD/NAD(P)-binding domain"/>
    <property type="match status" value="2"/>
</dbReference>
<evidence type="ECO:0000256" key="4">
    <source>
        <dbReference type="ARBA" id="ARBA00022827"/>
    </source>
</evidence>
<proteinExistence type="evidence at transcript level"/>
<dbReference type="GO" id="GO:0050661">
    <property type="term" value="F:NADP binding"/>
    <property type="evidence" value="ECO:0007669"/>
    <property type="project" value="InterPro"/>
</dbReference>
<reference evidence="10" key="3">
    <citation type="submission" date="2015-05" db="UniProtKB">
        <authorList>
            <consortium name="EnsemblMetazoa"/>
        </authorList>
    </citation>
    <scope>IDENTIFICATION</scope>
</reference>